<reference evidence="6 7" key="1">
    <citation type="submission" date="2019-09" db="EMBL/GenBank/DDBJ databases">
        <authorList>
            <person name="Chandra G."/>
            <person name="Truman W A."/>
        </authorList>
    </citation>
    <scope>NUCLEOTIDE SEQUENCE [LARGE SCALE GENOMIC DNA]</scope>
    <source>
        <strain evidence="6">PS833</strain>
    </source>
</reference>
<keyword evidence="3" id="KW-0274">FAD</keyword>
<keyword evidence="2" id="KW-0285">Flavoprotein</keyword>
<sequence length="275" mass="28994">MDQSSSYDLVIVGAGIHGASLAYYCAQAGQRVILIEESWPAGGAAGVTSPVEAIECLIHAAKGFGARVVSNCAANELLVEGGQVVGVITQAGNIHGSKTVLTAGLGTLDLLSRQGMHLPILSSPAIIINFDVSDDLLNGIVSSSEMEARQAGARALIAAEDYIDDTEENGPAAIGFRALTAIRAELKGAESIELRSVAVGWRPIPDDRLPIVGPMSATRKVCSGRKPSRPVPSDTGLYHGQPRLNCVIACSRKRPFWILLDPVMPMLSNSSMMHR</sequence>
<protein>
    <submittedName>
        <fullName evidence="6">N-methyl-L-tryptophan oxidase</fullName>
        <ecNumber evidence="6">1.5.3.-</ecNumber>
    </submittedName>
</protein>
<dbReference type="EC" id="1.5.3.-" evidence="6"/>
<evidence type="ECO:0000313" key="7">
    <source>
        <dbReference type="Proteomes" id="UP000409037"/>
    </source>
</evidence>
<comment type="cofactor">
    <cofactor evidence="1">
        <name>FAD</name>
        <dbReference type="ChEBI" id="CHEBI:57692"/>
    </cofactor>
</comment>
<evidence type="ECO:0000256" key="1">
    <source>
        <dbReference type="ARBA" id="ARBA00001974"/>
    </source>
</evidence>
<dbReference type="GO" id="GO:0008115">
    <property type="term" value="F:sarcosine oxidase activity"/>
    <property type="evidence" value="ECO:0007669"/>
    <property type="project" value="TreeGrafter"/>
</dbReference>
<evidence type="ECO:0000259" key="5">
    <source>
        <dbReference type="Pfam" id="PF01266"/>
    </source>
</evidence>
<dbReference type="PANTHER" id="PTHR10961">
    <property type="entry name" value="PEROXISOMAL SARCOSINE OXIDASE"/>
    <property type="match status" value="1"/>
</dbReference>
<keyword evidence="4 6" id="KW-0560">Oxidoreductase</keyword>
<dbReference type="RefSeq" id="WP_224794062.1">
    <property type="nucleotide sequence ID" value="NZ_CABVHU010000001.1"/>
</dbReference>
<dbReference type="InterPro" id="IPR045170">
    <property type="entry name" value="MTOX"/>
</dbReference>
<dbReference type="Proteomes" id="UP000409037">
    <property type="component" value="Unassembled WGS sequence"/>
</dbReference>
<proteinExistence type="predicted"/>
<dbReference type="Pfam" id="PF01266">
    <property type="entry name" value="DAO"/>
    <property type="match status" value="1"/>
</dbReference>
<dbReference type="GO" id="GO:0050660">
    <property type="term" value="F:flavin adenine dinucleotide binding"/>
    <property type="evidence" value="ECO:0007669"/>
    <property type="project" value="InterPro"/>
</dbReference>
<accession>A0A5E6ZH14</accession>
<dbReference type="EMBL" id="CABVHU010000001">
    <property type="protein sequence ID" value="VVN65426.1"/>
    <property type="molecule type" value="Genomic_DNA"/>
</dbReference>
<dbReference type="InterPro" id="IPR006076">
    <property type="entry name" value="FAD-dep_OxRdtase"/>
</dbReference>
<gene>
    <name evidence="6" type="primary">solA</name>
    <name evidence="6" type="ORF">PS833_00059</name>
</gene>
<organism evidence="6 7">
    <name type="scientific">Pseudomonas fluorescens</name>
    <dbReference type="NCBI Taxonomy" id="294"/>
    <lineage>
        <taxon>Bacteria</taxon>
        <taxon>Pseudomonadati</taxon>
        <taxon>Pseudomonadota</taxon>
        <taxon>Gammaproteobacteria</taxon>
        <taxon>Pseudomonadales</taxon>
        <taxon>Pseudomonadaceae</taxon>
        <taxon>Pseudomonas</taxon>
    </lineage>
</organism>
<dbReference type="SUPFAM" id="SSF51905">
    <property type="entry name" value="FAD/NAD(P)-binding domain"/>
    <property type="match status" value="1"/>
</dbReference>
<evidence type="ECO:0000256" key="2">
    <source>
        <dbReference type="ARBA" id="ARBA00022630"/>
    </source>
</evidence>
<feature type="domain" description="FAD dependent oxidoreductase" evidence="5">
    <location>
        <begin position="8"/>
        <end position="48"/>
    </location>
</feature>
<dbReference type="Gene3D" id="3.50.50.60">
    <property type="entry name" value="FAD/NAD(P)-binding domain"/>
    <property type="match status" value="2"/>
</dbReference>
<dbReference type="Gene3D" id="3.30.9.10">
    <property type="entry name" value="D-Amino Acid Oxidase, subunit A, domain 2"/>
    <property type="match status" value="1"/>
</dbReference>
<evidence type="ECO:0000313" key="6">
    <source>
        <dbReference type="EMBL" id="VVN65426.1"/>
    </source>
</evidence>
<evidence type="ECO:0000256" key="3">
    <source>
        <dbReference type="ARBA" id="ARBA00022827"/>
    </source>
</evidence>
<dbReference type="PANTHER" id="PTHR10961:SF7">
    <property type="entry name" value="FAD DEPENDENT OXIDOREDUCTASE DOMAIN-CONTAINING PROTEIN"/>
    <property type="match status" value="1"/>
</dbReference>
<dbReference type="InterPro" id="IPR036188">
    <property type="entry name" value="FAD/NAD-bd_sf"/>
</dbReference>
<evidence type="ECO:0000256" key="4">
    <source>
        <dbReference type="ARBA" id="ARBA00023002"/>
    </source>
</evidence>
<dbReference type="AlphaFoldDB" id="A0A5E6ZH14"/>
<name>A0A5E6ZH14_PSEFL</name>